<sequence length="121" mass="13899">MVKDRKPRSFNNAAKNNEQIGKRPRDNVPWKKKMNNDEFKDTCLIHVHLRKITAIINAGIVKHLKKELTIGLVDVEVIEYISGIDVVVYGVGVNQPFYIIQELASDIVLEISWVIKFNIRS</sequence>
<name>A0ACA9P8E7_9GLOM</name>
<dbReference type="Proteomes" id="UP000789920">
    <property type="component" value="Unassembled WGS sequence"/>
</dbReference>
<comment type="caution">
    <text evidence="1">The sequence shown here is derived from an EMBL/GenBank/DDBJ whole genome shotgun (WGS) entry which is preliminary data.</text>
</comment>
<evidence type="ECO:0000313" key="2">
    <source>
        <dbReference type="Proteomes" id="UP000789920"/>
    </source>
</evidence>
<evidence type="ECO:0000313" key="1">
    <source>
        <dbReference type="EMBL" id="CAG8696971.1"/>
    </source>
</evidence>
<reference evidence="1" key="1">
    <citation type="submission" date="2021-06" db="EMBL/GenBank/DDBJ databases">
        <authorList>
            <person name="Kallberg Y."/>
            <person name="Tangrot J."/>
            <person name="Rosling A."/>
        </authorList>
    </citation>
    <scope>NUCLEOTIDE SEQUENCE</scope>
    <source>
        <strain evidence="1">MA461A</strain>
    </source>
</reference>
<organism evidence="1 2">
    <name type="scientific">Racocetra persica</name>
    <dbReference type="NCBI Taxonomy" id="160502"/>
    <lineage>
        <taxon>Eukaryota</taxon>
        <taxon>Fungi</taxon>
        <taxon>Fungi incertae sedis</taxon>
        <taxon>Mucoromycota</taxon>
        <taxon>Glomeromycotina</taxon>
        <taxon>Glomeromycetes</taxon>
        <taxon>Diversisporales</taxon>
        <taxon>Gigasporaceae</taxon>
        <taxon>Racocetra</taxon>
    </lineage>
</organism>
<dbReference type="EMBL" id="CAJVQC010018906">
    <property type="protein sequence ID" value="CAG8696971.1"/>
    <property type="molecule type" value="Genomic_DNA"/>
</dbReference>
<keyword evidence="2" id="KW-1185">Reference proteome</keyword>
<gene>
    <name evidence="1" type="ORF">RPERSI_LOCUS9830</name>
</gene>
<accession>A0ACA9P8E7</accession>
<proteinExistence type="predicted"/>
<protein>
    <submittedName>
        <fullName evidence="1">7132_t:CDS:1</fullName>
    </submittedName>
</protein>